<reference evidence="3 4" key="1">
    <citation type="journal article" date="2016" name="Nat. Commun.">
        <title>Thousands of microbial genomes shed light on interconnected biogeochemical processes in an aquifer system.</title>
        <authorList>
            <person name="Anantharaman K."/>
            <person name="Brown C.T."/>
            <person name="Hug L.A."/>
            <person name="Sharon I."/>
            <person name="Castelle C.J."/>
            <person name="Probst A.J."/>
            <person name="Thomas B.C."/>
            <person name="Singh A."/>
            <person name="Wilkins M.J."/>
            <person name="Karaoz U."/>
            <person name="Brodie E.L."/>
            <person name="Williams K.H."/>
            <person name="Hubbard S.S."/>
            <person name="Banfield J.F."/>
        </authorList>
    </citation>
    <scope>NUCLEOTIDE SEQUENCE [LARGE SCALE GENOMIC DNA]</scope>
</reference>
<evidence type="ECO:0008006" key="5">
    <source>
        <dbReference type="Google" id="ProtNLM"/>
    </source>
</evidence>
<dbReference type="STRING" id="1802207.A3D44_02975"/>
<organism evidence="3 4">
    <name type="scientific">Candidatus Staskawiczbacteria bacterium RIFCSPHIGHO2_02_FULL_42_22</name>
    <dbReference type="NCBI Taxonomy" id="1802207"/>
    <lineage>
        <taxon>Bacteria</taxon>
        <taxon>Candidatus Staskawicziibacteriota</taxon>
    </lineage>
</organism>
<dbReference type="Pfam" id="PF01177">
    <property type="entry name" value="Asp_Glu_race"/>
    <property type="match status" value="1"/>
</dbReference>
<proteinExistence type="inferred from homology"/>
<accession>A0A1G2I6X2</accession>
<dbReference type="SUPFAM" id="SSF53681">
    <property type="entry name" value="Aspartate/glutamate racemase"/>
    <property type="match status" value="2"/>
</dbReference>
<dbReference type="InterPro" id="IPR004380">
    <property type="entry name" value="Asp_race"/>
</dbReference>
<protein>
    <recommendedName>
        <fullName evidence="5">Aspartate racemase</fullName>
    </recommendedName>
</protein>
<keyword evidence="2" id="KW-0413">Isomerase</keyword>
<name>A0A1G2I6X2_9BACT</name>
<dbReference type="GO" id="GO:0047661">
    <property type="term" value="F:amino-acid racemase activity"/>
    <property type="evidence" value="ECO:0007669"/>
    <property type="project" value="InterPro"/>
</dbReference>
<dbReference type="PANTHER" id="PTHR21198:SF7">
    <property type="entry name" value="ASPARTATE-GLUTAMATE RACEMASE FAMILY"/>
    <property type="match status" value="1"/>
</dbReference>
<dbReference type="Gene3D" id="3.40.50.1860">
    <property type="match status" value="2"/>
</dbReference>
<dbReference type="AlphaFoldDB" id="A0A1G2I6X2"/>
<dbReference type="NCBIfam" id="TIGR00035">
    <property type="entry name" value="asp_race"/>
    <property type="match status" value="1"/>
</dbReference>
<comment type="caution">
    <text evidence="3">The sequence shown here is derived from an EMBL/GenBank/DDBJ whole genome shotgun (WGS) entry which is preliminary data.</text>
</comment>
<evidence type="ECO:0000256" key="1">
    <source>
        <dbReference type="ARBA" id="ARBA00007847"/>
    </source>
</evidence>
<gene>
    <name evidence="3" type="ORF">A3D44_02975</name>
</gene>
<dbReference type="EMBL" id="MHOT01000003">
    <property type="protein sequence ID" value="OGZ69798.1"/>
    <property type="molecule type" value="Genomic_DNA"/>
</dbReference>
<dbReference type="Proteomes" id="UP000178820">
    <property type="component" value="Unassembled WGS sequence"/>
</dbReference>
<evidence type="ECO:0000256" key="2">
    <source>
        <dbReference type="ARBA" id="ARBA00023235"/>
    </source>
</evidence>
<dbReference type="InterPro" id="IPR015942">
    <property type="entry name" value="Asp/Glu/hydantoin_racemase"/>
</dbReference>
<dbReference type="PANTHER" id="PTHR21198">
    <property type="entry name" value="GLUTAMATE RACEMASE"/>
    <property type="match status" value="1"/>
</dbReference>
<sequence>MEKGNYRIGIVGGMGPMAGVALQQLIIENTPAPRDQDHIEVVCFTNPRIPDRTKSLKEDRGEKFTKAIVDSIQILQKTGVNCILMPCNTAHVRFDQIQKAVPIPIINIIDATFRELRGLNALTVGLLATNGTINSKIFDNSKNVKIITPTSQEQKKVTKIIYQIKSGKYDNKQIASSIDSLIEKLTARGAEAIILGCTELSLYFPLLKSNRVVDPLTLLAKEAVDMARTTRFSAVQW</sequence>
<evidence type="ECO:0000313" key="4">
    <source>
        <dbReference type="Proteomes" id="UP000178820"/>
    </source>
</evidence>
<evidence type="ECO:0000313" key="3">
    <source>
        <dbReference type="EMBL" id="OGZ69798.1"/>
    </source>
</evidence>
<comment type="similarity">
    <text evidence="1">Belongs to the aspartate/glutamate racemases family.</text>
</comment>
<dbReference type="InterPro" id="IPR001920">
    <property type="entry name" value="Asp/Glu_race"/>
</dbReference>